<dbReference type="Proteomes" id="UP000424451">
    <property type="component" value="Segment"/>
</dbReference>
<accession>A0A649V1S6</accession>
<keyword evidence="1" id="KW-1133">Transmembrane helix</keyword>
<name>A0A649V1S6_9CAUD</name>
<protein>
    <submittedName>
        <fullName evidence="2">Uncharacterized protein</fullName>
    </submittedName>
</protein>
<feature type="transmembrane region" description="Helical" evidence="1">
    <location>
        <begin position="21"/>
        <end position="44"/>
    </location>
</feature>
<reference evidence="2 3" key="1">
    <citation type="submission" date="2019-10" db="EMBL/GenBank/DDBJ databases">
        <title>Complete Genome of L. lactis phage P1046.</title>
        <authorList>
            <person name="Brinks E."/>
        </authorList>
    </citation>
    <scope>NUCLEOTIDE SEQUENCE [LARGE SCALE GENOMIC DNA]</scope>
</reference>
<dbReference type="EMBL" id="MN552143">
    <property type="protein sequence ID" value="QGJ84829.1"/>
    <property type="molecule type" value="Genomic_DNA"/>
</dbReference>
<proteinExistence type="predicted"/>
<keyword evidence="1" id="KW-0472">Membrane</keyword>
<evidence type="ECO:0000313" key="2">
    <source>
        <dbReference type="EMBL" id="QGJ84829.1"/>
    </source>
</evidence>
<keyword evidence="1" id="KW-0812">Transmembrane</keyword>
<sequence length="85" mass="9502">MLIISTYIKRRKLVRSMIMENWASAVIGAIVAGFTFLTAIATLATKRNDSSSRMTNKSFDIISKRLDIAEAKVSSLESVQSDYRI</sequence>
<evidence type="ECO:0000313" key="3">
    <source>
        <dbReference type="Proteomes" id="UP000424451"/>
    </source>
</evidence>
<organism evidence="2 3">
    <name type="scientific">Lactococcus phage P1046</name>
    <dbReference type="NCBI Taxonomy" id="2662294"/>
    <lineage>
        <taxon>Viruses</taxon>
        <taxon>Duplodnaviria</taxon>
        <taxon>Heunggongvirae</taxon>
        <taxon>Uroviricota</taxon>
        <taxon>Caudoviricetes</taxon>
        <taxon>Fremauxvirus</taxon>
        <taxon>Fremauxvirus CHPC971</taxon>
    </lineage>
</organism>
<evidence type="ECO:0000256" key="1">
    <source>
        <dbReference type="SAM" id="Phobius"/>
    </source>
</evidence>